<name>A0A2T3ZCS8_TRIA4</name>
<dbReference type="InterPro" id="IPR000277">
    <property type="entry name" value="Cys/Met-Metab_PyrdxlP-dep_enz"/>
</dbReference>
<dbReference type="InterPro" id="IPR051750">
    <property type="entry name" value="Trans-sulfuration_enzymes"/>
</dbReference>
<keyword evidence="2 3" id="KW-0663">Pyridoxal phosphate</keyword>
<dbReference type="Pfam" id="PF01053">
    <property type="entry name" value="Cys_Met_Meta_PP"/>
    <property type="match status" value="1"/>
</dbReference>
<dbReference type="Gene3D" id="3.40.640.10">
    <property type="entry name" value="Type I PLP-dependent aspartate aminotransferase-like (Major domain)"/>
    <property type="match status" value="1"/>
</dbReference>
<dbReference type="GO" id="GO:0003962">
    <property type="term" value="F:cystathionine gamma-synthase activity"/>
    <property type="evidence" value="ECO:0007669"/>
    <property type="project" value="TreeGrafter"/>
</dbReference>
<evidence type="ECO:0000256" key="3">
    <source>
        <dbReference type="RuleBase" id="RU362118"/>
    </source>
</evidence>
<dbReference type="STRING" id="1042311.A0A2T3ZCS8"/>
<comment type="similarity">
    <text evidence="3">Belongs to the trans-sulfuration enzymes family.</text>
</comment>
<dbReference type="SUPFAM" id="SSF53383">
    <property type="entry name" value="PLP-dependent transferases"/>
    <property type="match status" value="1"/>
</dbReference>
<evidence type="ECO:0000313" key="4">
    <source>
        <dbReference type="EMBL" id="PTB42611.1"/>
    </source>
</evidence>
<proteinExistence type="inferred from homology"/>
<dbReference type="Proteomes" id="UP000240493">
    <property type="component" value="Unassembled WGS sequence"/>
</dbReference>
<protein>
    <recommendedName>
        <fullName evidence="6">Cystathionine gamma-synthase</fullName>
    </recommendedName>
</protein>
<accession>A0A2T3ZCS8</accession>
<sequence>MSAKIQTQFGEPVPPASRHSVTVHMGGWDNVERYGNNSSSVIAQFKNVYPRMRPHPYIVELTKALLEEIGQSDVGCYLFSSLQSAKECIEYATSEKRNNDVDRRPVAVEHIKIRTFSVKDMIFAVTFPLDQASVVAGFWSTPGVGVSSRFAEANLSHLHELKQITIPPNQDQDARPNFVSPVHKLLRERVIHYLERAPLNPSQQPHPSVTDVYFYQTGMAAIYKPHTYMLSRYQGTTVLFGMAFMNTLTAFEEFGPGYKFFGLGTDEDVSKLRTFLDEERSCGRKVQAIWAEFPANPLLVTPDITALRQLADEYDVVLAIDDTIGSWSNIDIIAYADLLVTSMTKSFNGYADAIAGCAVLNPTSPKYNQLKALFDEKYVPELYVDDAEAIERNSRDYLSRTDKMNKNANAIVQYLQKCADDPTSAVKQVHYPSVNQSGSNYERFMRRPTPEFTAGYGCLFSVELADIPTTQAFYDNLNVHKSVHLGAPVTLAFAYTMCTYKKRLDWAAQYGLKPTQIRISAGLEETDLLLQDFKVAVEASNKCWDRQ</sequence>
<dbReference type="OrthoDB" id="10047078at2759"/>
<dbReference type="InterPro" id="IPR015421">
    <property type="entry name" value="PyrdxlP-dep_Trfase_major"/>
</dbReference>
<dbReference type="EMBL" id="KZ679260">
    <property type="protein sequence ID" value="PTB42611.1"/>
    <property type="molecule type" value="Genomic_DNA"/>
</dbReference>
<evidence type="ECO:0000256" key="2">
    <source>
        <dbReference type="ARBA" id="ARBA00022898"/>
    </source>
</evidence>
<evidence type="ECO:0008006" key="6">
    <source>
        <dbReference type="Google" id="ProtNLM"/>
    </source>
</evidence>
<organism evidence="4 5">
    <name type="scientific">Trichoderma asperellum (strain ATCC 204424 / CBS 433.97 / NBRC 101777)</name>
    <dbReference type="NCBI Taxonomy" id="1042311"/>
    <lineage>
        <taxon>Eukaryota</taxon>
        <taxon>Fungi</taxon>
        <taxon>Dikarya</taxon>
        <taxon>Ascomycota</taxon>
        <taxon>Pezizomycotina</taxon>
        <taxon>Sordariomycetes</taxon>
        <taxon>Hypocreomycetidae</taxon>
        <taxon>Hypocreales</taxon>
        <taxon>Hypocreaceae</taxon>
        <taxon>Trichoderma</taxon>
    </lineage>
</organism>
<keyword evidence="5" id="KW-1185">Reference proteome</keyword>
<dbReference type="InterPro" id="IPR015424">
    <property type="entry name" value="PyrdxlP-dep_Trfase"/>
</dbReference>
<dbReference type="GO" id="GO:0030170">
    <property type="term" value="F:pyridoxal phosphate binding"/>
    <property type="evidence" value="ECO:0007669"/>
    <property type="project" value="InterPro"/>
</dbReference>
<dbReference type="InterPro" id="IPR015422">
    <property type="entry name" value="PyrdxlP-dep_Trfase_small"/>
</dbReference>
<dbReference type="Gene3D" id="3.90.1150.10">
    <property type="entry name" value="Aspartate Aminotransferase, domain 1"/>
    <property type="match status" value="1"/>
</dbReference>
<dbReference type="PANTHER" id="PTHR42699:SF1">
    <property type="entry name" value="CYSTATHIONINE GAMMA-SYNTHASE-RELATED"/>
    <property type="match status" value="1"/>
</dbReference>
<dbReference type="PANTHER" id="PTHR42699">
    <property type="match status" value="1"/>
</dbReference>
<evidence type="ECO:0000313" key="5">
    <source>
        <dbReference type="Proteomes" id="UP000240493"/>
    </source>
</evidence>
<evidence type="ECO:0000256" key="1">
    <source>
        <dbReference type="ARBA" id="ARBA00001933"/>
    </source>
</evidence>
<dbReference type="AlphaFoldDB" id="A0A2T3ZCS8"/>
<gene>
    <name evidence="4" type="ORF">M441DRAFT_79276</name>
</gene>
<comment type="cofactor">
    <cofactor evidence="1 3">
        <name>pyridoxal 5'-phosphate</name>
        <dbReference type="ChEBI" id="CHEBI:597326"/>
    </cofactor>
</comment>
<dbReference type="GO" id="GO:0019346">
    <property type="term" value="P:transsulfuration"/>
    <property type="evidence" value="ECO:0007669"/>
    <property type="project" value="InterPro"/>
</dbReference>
<reference evidence="4 5" key="1">
    <citation type="submission" date="2016-07" db="EMBL/GenBank/DDBJ databases">
        <title>Multiple horizontal gene transfer events from other fungi enriched the ability of initially mycotrophic Trichoderma (Ascomycota) to feed on dead plant biomass.</title>
        <authorList>
            <consortium name="DOE Joint Genome Institute"/>
            <person name="Aerts A."/>
            <person name="Atanasova L."/>
            <person name="Chenthamara K."/>
            <person name="Zhang J."/>
            <person name="Grujic M."/>
            <person name="Henrissat B."/>
            <person name="Kuo A."/>
            <person name="Salamov A."/>
            <person name="Lipzen A."/>
            <person name="Labutti K."/>
            <person name="Barry K."/>
            <person name="Miao Y."/>
            <person name="Rahimi M.J."/>
            <person name="Shen Q."/>
            <person name="Grigoriev I.V."/>
            <person name="Kubicek C.P."/>
            <person name="Druzhinina I.S."/>
        </authorList>
    </citation>
    <scope>NUCLEOTIDE SEQUENCE [LARGE SCALE GENOMIC DNA]</scope>
    <source>
        <strain evidence="4 5">CBS 433.97</strain>
    </source>
</reference>